<dbReference type="InterPro" id="IPR000157">
    <property type="entry name" value="TIR_dom"/>
</dbReference>
<dbReference type="PANTHER" id="PTHR11017:SF570">
    <property type="entry name" value="DISEASE RESISTANCE PROTEIN (TIR-NBS CLASS)-RELATED"/>
    <property type="match status" value="1"/>
</dbReference>
<evidence type="ECO:0000259" key="1">
    <source>
        <dbReference type="PROSITE" id="PS50104"/>
    </source>
</evidence>
<dbReference type="Gene3D" id="1.10.8.430">
    <property type="entry name" value="Helical domain of apoptotic protease-activating factors"/>
    <property type="match status" value="1"/>
</dbReference>
<dbReference type="Pfam" id="PF01582">
    <property type="entry name" value="TIR"/>
    <property type="match status" value="1"/>
</dbReference>
<keyword evidence="3" id="KW-1185">Reference proteome</keyword>
<dbReference type="PANTHER" id="PTHR11017">
    <property type="entry name" value="LEUCINE-RICH REPEAT-CONTAINING PROTEIN"/>
    <property type="match status" value="1"/>
</dbReference>
<dbReference type="Gene3D" id="3.40.50.300">
    <property type="entry name" value="P-loop containing nucleotide triphosphate hydrolases"/>
    <property type="match status" value="1"/>
</dbReference>
<dbReference type="SUPFAM" id="SSF52200">
    <property type="entry name" value="Toll/Interleukin receptor TIR domain"/>
    <property type="match status" value="1"/>
</dbReference>
<dbReference type="Proteomes" id="UP001341840">
    <property type="component" value="Unassembled WGS sequence"/>
</dbReference>
<evidence type="ECO:0000313" key="3">
    <source>
        <dbReference type="Proteomes" id="UP001341840"/>
    </source>
</evidence>
<dbReference type="InterPro" id="IPR044974">
    <property type="entry name" value="Disease_R_plants"/>
</dbReference>
<proteinExistence type="predicted"/>
<dbReference type="InterPro" id="IPR027417">
    <property type="entry name" value="P-loop_NTPase"/>
</dbReference>
<accession>A0ABU6Y1A6</accession>
<reference evidence="2 3" key="1">
    <citation type="journal article" date="2023" name="Plants (Basel)">
        <title>Bridging the Gap: Combining Genomics and Transcriptomics Approaches to Understand Stylosanthes scabra, an Orphan Legume from the Brazilian Caatinga.</title>
        <authorList>
            <person name="Ferreira-Neto J.R.C."/>
            <person name="da Silva M.D."/>
            <person name="Binneck E."/>
            <person name="de Melo N.F."/>
            <person name="da Silva R.H."/>
            <person name="de Melo A.L.T.M."/>
            <person name="Pandolfi V."/>
            <person name="Bustamante F.O."/>
            <person name="Brasileiro-Vidal A.C."/>
            <person name="Benko-Iseppon A.M."/>
        </authorList>
    </citation>
    <scope>NUCLEOTIDE SEQUENCE [LARGE SCALE GENOMIC DNA]</scope>
    <source>
        <tissue evidence="2">Leaves</tissue>
    </source>
</reference>
<organism evidence="2 3">
    <name type="scientific">Stylosanthes scabra</name>
    <dbReference type="NCBI Taxonomy" id="79078"/>
    <lineage>
        <taxon>Eukaryota</taxon>
        <taxon>Viridiplantae</taxon>
        <taxon>Streptophyta</taxon>
        <taxon>Embryophyta</taxon>
        <taxon>Tracheophyta</taxon>
        <taxon>Spermatophyta</taxon>
        <taxon>Magnoliopsida</taxon>
        <taxon>eudicotyledons</taxon>
        <taxon>Gunneridae</taxon>
        <taxon>Pentapetalae</taxon>
        <taxon>rosids</taxon>
        <taxon>fabids</taxon>
        <taxon>Fabales</taxon>
        <taxon>Fabaceae</taxon>
        <taxon>Papilionoideae</taxon>
        <taxon>50 kb inversion clade</taxon>
        <taxon>dalbergioids sensu lato</taxon>
        <taxon>Dalbergieae</taxon>
        <taxon>Pterocarpus clade</taxon>
        <taxon>Stylosanthes</taxon>
    </lineage>
</organism>
<gene>
    <name evidence="2" type="ORF">PIB30_002543</name>
</gene>
<sequence>MDLQSPFSSIHSFNYEHEWTYDVFLSFRGKDTRYGFTSNLYEALSRKGINTFFDDDGIQSGDEITPTLVKSIEESRIAIIVLSPHYAASSFCLDELVHILRYIKRNNRLVVPVFYDVDPCDVRHQINRFGEAMAKHEQRFKNDLNKVQKWRDALHQVANLSGYHFKPGKGYEHRFIGNIVDNISKRITRRLALHVADHPVGLQSQVSEVALLLDVESNAGVHMVGIYGIGGIGKTTLAAAVYNFIADHFEDLCFLENVRENSNRHGLVHLQNILLSEILEKEIKLGSVKKGTSEIQKTLCQKKALLVLDDVDDPEQLKAIAGKPEWFGCGSRVIITTRDKHLLTLHGVERTFEVQGLNEEDSLNLLTWNAFKSDVVSPSYMNVLSRVVTYASGLPLALEVIGSNLFGKDSEEWESEWESNKF</sequence>
<dbReference type="InterPro" id="IPR002182">
    <property type="entry name" value="NB-ARC"/>
</dbReference>
<feature type="domain" description="TIR" evidence="1">
    <location>
        <begin position="19"/>
        <end position="187"/>
    </location>
</feature>
<comment type="caution">
    <text evidence="2">The sequence shown here is derived from an EMBL/GenBank/DDBJ whole genome shotgun (WGS) entry which is preliminary data.</text>
</comment>
<dbReference type="InterPro" id="IPR035897">
    <property type="entry name" value="Toll_tir_struct_dom_sf"/>
</dbReference>
<name>A0ABU6Y1A6_9FABA</name>
<evidence type="ECO:0000313" key="2">
    <source>
        <dbReference type="EMBL" id="MED6203779.1"/>
    </source>
</evidence>
<dbReference type="SMART" id="SM00255">
    <property type="entry name" value="TIR"/>
    <property type="match status" value="1"/>
</dbReference>
<protein>
    <recommendedName>
        <fullName evidence="1">TIR domain-containing protein</fullName>
    </recommendedName>
</protein>
<dbReference type="Pfam" id="PF00931">
    <property type="entry name" value="NB-ARC"/>
    <property type="match status" value="1"/>
</dbReference>
<dbReference type="Gene3D" id="3.40.50.10140">
    <property type="entry name" value="Toll/interleukin-1 receptor homology (TIR) domain"/>
    <property type="match status" value="1"/>
</dbReference>
<dbReference type="PRINTS" id="PR00364">
    <property type="entry name" value="DISEASERSIST"/>
</dbReference>
<dbReference type="PROSITE" id="PS50104">
    <property type="entry name" value="TIR"/>
    <property type="match status" value="1"/>
</dbReference>
<dbReference type="EMBL" id="JASCZI010241660">
    <property type="protein sequence ID" value="MED6203779.1"/>
    <property type="molecule type" value="Genomic_DNA"/>
</dbReference>
<dbReference type="SUPFAM" id="SSF52540">
    <property type="entry name" value="P-loop containing nucleoside triphosphate hydrolases"/>
    <property type="match status" value="1"/>
</dbReference>
<dbReference type="InterPro" id="IPR042197">
    <property type="entry name" value="Apaf_helical"/>
</dbReference>